<keyword evidence="5 6" id="KW-0067">ATP-binding</keyword>
<dbReference type="PANTHER" id="PTHR34696">
    <property type="entry name" value="PHOSPHORIBOSYLFORMYLGLYCINAMIDINE SYNTHASE SUBUNIT PURS"/>
    <property type="match status" value="1"/>
</dbReference>
<evidence type="ECO:0000256" key="1">
    <source>
        <dbReference type="ARBA" id="ARBA00022490"/>
    </source>
</evidence>
<comment type="function">
    <text evidence="6">Part of the phosphoribosylformylglycinamidine synthase complex involved in the purines biosynthetic pathway. Catalyzes the ATP-dependent conversion of formylglycinamide ribonucleotide (FGAR) and glutamine to yield formylglycinamidine ribonucleotide (FGAM) and glutamate. The FGAM synthase complex is composed of three subunits. PurQ produces an ammonia molecule by converting glutamine to glutamate. PurL transfers the ammonia molecule to FGAR to form FGAM in an ATP-dependent manner. PurS interacts with PurQ and PurL and is thought to assist in the transfer of the ammonia molecule from PurQ to PurL.</text>
</comment>
<proteinExistence type="inferred from homology"/>
<dbReference type="Gene3D" id="3.30.1280.10">
    <property type="entry name" value="Phosphoribosylformylglycinamidine synthase subunit PurS"/>
    <property type="match status" value="1"/>
</dbReference>
<reference evidence="7 8" key="1">
    <citation type="journal article" date="2014" name="Genome Announc.">
        <title>Draft genome sequences of six enterohepatic helicobacter species isolated from humans and one from rhesus macaques.</title>
        <authorList>
            <person name="Shen Z."/>
            <person name="Sheh A."/>
            <person name="Young S.K."/>
            <person name="Abouelliel A."/>
            <person name="Ward D.V."/>
            <person name="Earl A.M."/>
            <person name="Fox J.G."/>
        </authorList>
    </citation>
    <scope>NUCLEOTIDE SEQUENCE [LARGE SCALE GENOMIC DNA]</scope>
    <source>
        <strain evidence="7 8">MIT 99-5501</strain>
    </source>
</reference>
<comment type="similarity">
    <text evidence="6">Belongs to the PurS family.</text>
</comment>
<dbReference type="RefSeq" id="WP_023928448.1">
    <property type="nucleotide sequence ID" value="NZ_KI669455.1"/>
</dbReference>
<comment type="catalytic activity">
    <reaction evidence="6">
        <text>N(2)-formyl-N(1)-(5-phospho-beta-D-ribosyl)glycinamide + L-glutamine + ATP + H2O = 2-formamido-N(1)-(5-O-phospho-beta-D-ribosyl)acetamidine + L-glutamate + ADP + phosphate + H(+)</text>
        <dbReference type="Rhea" id="RHEA:17129"/>
        <dbReference type="ChEBI" id="CHEBI:15377"/>
        <dbReference type="ChEBI" id="CHEBI:15378"/>
        <dbReference type="ChEBI" id="CHEBI:29985"/>
        <dbReference type="ChEBI" id="CHEBI:30616"/>
        <dbReference type="ChEBI" id="CHEBI:43474"/>
        <dbReference type="ChEBI" id="CHEBI:58359"/>
        <dbReference type="ChEBI" id="CHEBI:147286"/>
        <dbReference type="ChEBI" id="CHEBI:147287"/>
        <dbReference type="ChEBI" id="CHEBI:456216"/>
        <dbReference type="EC" id="6.3.5.3"/>
    </reaction>
</comment>
<comment type="subcellular location">
    <subcellularLocation>
        <location evidence="6">Cytoplasm</location>
    </subcellularLocation>
</comment>
<evidence type="ECO:0000256" key="5">
    <source>
        <dbReference type="ARBA" id="ARBA00022840"/>
    </source>
</evidence>
<comment type="caution">
    <text evidence="7">The sequence shown here is derived from an EMBL/GenBank/DDBJ whole genome shotgun (WGS) entry which is preliminary data.</text>
</comment>
<dbReference type="Proteomes" id="UP000018731">
    <property type="component" value="Unassembled WGS sequence"/>
</dbReference>
<evidence type="ECO:0000256" key="6">
    <source>
        <dbReference type="HAMAP-Rule" id="MF_01926"/>
    </source>
</evidence>
<organism evidence="7 8">
    <name type="scientific">Helicobacter macacae MIT 99-5501</name>
    <dbReference type="NCBI Taxonomy" id="1357400"/>
    <lineage>
        <taxon>Bacteria</taxon>
        <taxon>Pseudomonadati</taxon>
        <taxon>Campylobacterota</taxon>
        <taxon>Epsilonproteobacteria</taxon>
        <taxon>Campylobacterales</taxon>
        <taxon>Helicobacteraceae</taxon>
        <taxon>Helicobacter</taxon>
    </lineage>
</organism>
<dbReference type="Pfam" id="PF02700">
    <property type="entry name" value="PurS"/>
    <property type="match status" value="1"/>
</dbReference>
<protein>
    <recommendedName>
        <fullName evidence="6">Phosphoribosylformylglycinamidine synthase subunit PurS</fullName>
        <shortName evidence="6">FGAM synthase</shortName>
        <ecNumber evidence="6">6.3.5.3</ecNumber>
    </recommendedName>
    <alternativeName>
        <fullName evidence="6">Formylglycinamide ribonucleotide amidotransferase subunit III</fullName>
        <shortName evidence="6">FGAR amidotransferase III</shortName>
        <shortName evidence="6">FGAR-AT III</shortName>
    </alternativeName>
    <alternativeName>
        <fullName evidence="6">Phosphoribosylformylglycinamidine synthase subunit III</fullName>
    </alternativeName>
</protein>
<comment type="subunit">
    <text evidence="6">Part of the FGAM synthase complex composed of 1 PurL, 1 PurQ and 2 PurS subunits.</text>
</comment>
<keyword evidence="8" id="KW-1185">Reference proteome</keyword>
<dbReference type="SUPFAM" id="SSF82697">
    <property type="entry name" value="PurS-like"/>
    <property type="match status" value="1"/>
</dbReference>
<dbReference type="GO" id="GO:0005737">
    <property type="term" value="C:cytoplasm"/>
    <property type="evidence" value="ECO:0007669"/>
    <property type="project" value="UniProtKB-SubCell"/>
</dbReference>
<dbReference type="UniPathway" id="UPA00074">
    <property type="reaction ID" value="UER00128"/>
</dbReference>
<evidence type="ECO:0000256" key="4">
    <source>
        <dbReference type="ARBA" id="ARBA00022755"/>
    </source>
</evidence>
<dbReference type="InterPro" id="IPR003850">
    <property type="entry name" value="PurS"/>
</dbReference>
<dbReference type="InterPro" id="IPR036604">
    <property type="entry name" value="PurS-like_sf"/>
</dbReference>
<dbReference type="NCBIfam" id="NF004630">
    <property type="entry name" value="PRK05974.1"/>
    <property type="match status" value="1"/>
</dbReference>
<dbReference type="AlphaFoldDB" id="V8C7Z8"/>
<keyword evidence="2 6" id="KW-0436">Ligase</keyword>
<dbReference type="PATRIC" id="fig|1357400.3.peg.2260"/>
<dbReference type="GO" id="GO:0004642">
    <property type="term" value="F:phosphoribosylformylglycinamidine synthase activity"/>
    <property type="evidence" value="ECO:0007669"/>
    <property type="project" value="UniProtKB-UniRule"/>
</dbReference>
<evidence type="ECO:0000313" key="8">
    <source>
        <dbReference type="Proteomes" id="UP000018731"/>
    </source>
</evidence>
<dbReference type="EMBL" id="AZJI01000007">
    <property type="protein sequence ID" value="ETD22881.1"/>
    <property type="molecule type" value="Genomic_DNA"/>
</dbReference>
<evidence type="ECO:0000313" key="7">
    <source>
        <dbReference type="EMBL" id="ETD22881.1"/>
    </source>
</evidence>
<dbReference type="OrthoDB" id="9799101at2"/>
<dbReference type="eggNOG" id="COG1828">
    <property type="taxonomic scope" value="Bacteria"/>
</dbReference>
<dbReference type="NCBIfam" id="TIGR00302">
    <property type="entry name" value="phosphoribosylformylglycinamidine synthase subunit PurS"/>
    <property type="match status" value="1"/>
</dbReference>
<dbReference type="GO" id="GO:0006189">
    <property type="term" value="P:'de novo' IMP biosynthetic process"/>
    <property type="evidence" value="ECO:0007669"/>
    <property type="project" value="UniProtKB-UniRule"/>
</dbReference>
<accession>V8C7Z8</accession>
<keyword evidence="4 6" id="KW-0658">Purine biosynthesis</keyword>
<sequence length="80" mass="8860">MKAKVTIYLKEGVLDPQAKAIHNAIKSFNIDEIKQVSIAKQITLDFGSCDKDSAQNLAQKIAKDLLANPVIEDYAIEMLK</sequence>
<name>V8C7Z8_9HELI</name>
<dbReference type="HOGENOM" id="CLU_164833_3_0_7"/>
<keyword evidence="1 6" id="KW-0963">Cytoplasm</keyword>
<keyword evidence="3 6" id="KW-0547">Nucleotide-binding</keyword>
<dbReference type="STRING" id="1357400.HMPREF2086_01680"/>
<evidence type="ECO:0000256" key="2">
    <source>
        <dbReference type="ARBA" id="ARBA00022598"/>
    </source>
</evidence>
<dbReference type="GO" id="GO:0005524">
    <property type="term" value="F:ATP binding"/>
    <property type="evidence" value="ECO:0007669"/>
    <property type="project" value="UniProtKB-UniRule"/>
</dbReference>
<dbReference type="PANTHER" id="PTHR34696:SF1">
    <property type="entry name" value="PHOSPHORIBOSYLFORMYLGLYCINAMIDINE SYNTHASE SUBUNIT PURS"/>
    <property type="match status" value="1"/>
</dbReference>
<evidence type="ECO:0000256" key="3">
    <source>
        <dbReference type="ARBA" id="ARBA00022741"/>
    </source>
</evidence>
<comment type="pathway">
    <text evidence="6">Purine metabolism; IMP biosynthesis via de novo pathway; 5-amino-1-(5-phospho-D-ribosyl)imidazole from N(2)-formyl-N(1)-(5-phospho-D-ribosyl)glycinamide: step 1/2.</text>
</comment>
<dbReference type="EC" id="6.3.5.3" evidence="6"/>
<dbReference type="HAMAP" id="MF_01926">
    <property type="entry name" value="PurS"/>
    <property type="match status" value="1"/>
</dbReference>
<gene>
    <name evidence="6" type="primary">purS</name>
    <name evidence="7" type="ORF">HMPREF2086_01680</name>
</gene>